<reference evidence="2" key="3">
    <citation type="submission" date="2020-12" db="UniProtKB">
        <authorList>
            <consortium name="EnsemblPlants"/>
        </authorList>
    </citation>
    <scope>IDENTIFICATION</scope>
</reference>
<reference evidence="2 3" key="1">
    <citation type="journal article" date="2008" name="Science">
        <title>The Physcomitrella genome reveals evolutionary insights into the conquest of land by plants.</title>
        <authorList>
            <person name="Rensing S."/>
            <person name="Lang D."/>
            <person name="Zimmer A."/>
            <person name="Terry A."/>
            <person name="Salamov A."/>
            <person name="Shapiro H."/>
            <person name="Nishiyama T."/>
            <person name="Perroud P.-F."/>
            <person name="Lindquist E."/>
            <person name="Kamisugi Y."/>
            <person name="Tanahashi T."/>
            <person name="Sakakibara K."/>
            <person name="Fujita T."/>
            <person name="Oishi K."/>
            <person name="Shin-I T."/>
            <person name="Kuroki Y."/>
            <person name="Toyoda A."/>
            <person name="Suzuki Y."/>
            <person name="Hashimoto A."/>
            <person name="Yamaguchi K."/>
            <person name="Sugano A."/>
            <person name="Kohara Y."/>
            <person name="Fujiyama A."/>
            <person name="Anterola A."/>
            <person name="Aoki S."/>
            <person name="Ashton N."/>
            <person name="Barbazuk W.B."/>
            <person name="Barker E."/>
            <person name="Bennetzen J."/>
            <person name="Bezanilla M."/>
            <person name="Blankenship R."/>
            <person name="Cho S.H."/>
            <person name="Dutcher S."/>
            <person name="Estelle M."/>
            <person name="Fawcett J.A."/>
            <person name="Gundlach H."/>
            <person name="Hanada K."/>
            <person name="Heyl A."/>
            <person name="Hicks K.A."/>
            <person name="Hugh J."/>
            <person name="Lohr M."/>
            <person name="Mayer K."/>
            <person name="Melkozernov A."/>
            <person name="Murata T."/>
            <person name="Nelson D."/>
            <person name="Pils B."/>
            <person name="Prigge M."/>
            <person name="Reiss B."/>
            <person name="Renner T."/>
            <person name="Rombauts S."/>
            <person name="Rushton P."/>
            <person name="Sanderfoot A."/>
            <person name="Schween G."/>
            <person name="Shiu S.-H."/>
            <person name="Stueber K."/>
            <person name="Theodoulou F.L."/>
            <person name="Tu H."/>
            <person name="Van de Peer Y."/>
            <person name="Verrier P.J."/>
            <person name="Waters E."/>
            <person name="Wood A."/>
            <person name="Yang L."/>
            <person name="Cove D."/>
            <person name="Cuming A."/>
            <person name="Hasebe M."/>
            <person name="Lucas S."/>
            <person name="Mishler D.B."/>
            <person name="Reski R."/>
            <person name="Grigoriev I."/>
            <person name="Quatrano R.S."/>
            <person name="Boore J.L."/>
        </authorList>
    </citation>
    <scope>NUCLEOTIDE SEQUENCE [LARGE SCALE GENOMIC DNA]</scope>
    <source>
        <strain evidence="2 3">cv. Gransden 2004</strain>
    </source>
</reference>
<proteinExistence type="predicted"/>
<dbReference type="Gramene" id="Pp3c14_1270V3.5">
    <property type="protein sequence ID" value="Pp3c14_1270V3.5"/>
    <property type="gene ID" value="Pp3c14_1270"/>
</dbReference>
<dbReference type="AlphaFoldDB" id="A0A7I4AN95"/>
<dbReference type="Proteomes" id="UP000006727">
    <property type="component" value="Chromosome 14"/>
</dbReference>
<gene>
    <name evidence="2" type="primary">LOC112291784</name>
</gene>
<feature type="region of interest" description="Disordered" evidence="1">
    <location>
        <begin position="1"/>
        <end position="91"/>
    </location>
</feature>
<evidence type="ECO:0000313" key="2">
    <source>
        <dbReference type="EnsemblPlants" id="Pp3c14_1270V3.5"/>
    </source>
</evidence>
<dbReference type="InterPro" id="IPR001005">
    <property type="entry name" value="SANT/Myb"/>
</dbReference>
<dbReference type="PANTHER" id="PTHR14000">
    <property type="entry name" value="FINGER CCCH DOMAIN PROTEIN, PUTATIVE (DUF3755)-RELATED"/>
    <property type="match status" value="1"/>
</dbReference>
<dbReference type="EnsemblPlants" id="Pp3c14_1270V3.5">
    <property type="protein sequence ID" value="Pp3c14_1270V3.5"/>
    <property type="gene ID" value="Pp3c14_1270"/>
</dbReference>
<accession>A0A7I4AN95</accession>
<keyword evidence="3" id="KW-1185">Reference proteome</keyword>
<dbReference type="Gene3D" id="1.10.10.60">
    <property type="entry name" value="Homeodomain-like"/>
    <property type="match status" value="1"/>
</dbReference>
<dbReference type="EMBL" id="ABEU02000014">
    <property type="status" value="NOT_ANNOTATED_CDS"/>
    <property type="molecule type" value="Genomic_DNA"/>
</dbReference>
<dbReference type="PANTHER" id="PTHR14000:SF1">
    <property type="entry name" value="HISTONE H2A DEUBIQUITINASE (DUF3755)"/>
    <property type="match status" value="1"/>
</dbReference>
<feature type="compositionally biased region" description="Low complexity" evidence="1">
    <location>
        <begin position="12"/>
        <end position="28"/>
    </location>
</feature>
<feature type="region of interest" description="Disordered" evidence="1">
    <location>
        <begin position="151"/>
        <end position="171"/>
    </location>
</feature>
<evidence type="ECO:0008006" key="4">
    <source>
        <dbReference type="Google" id="ProtNLM"/>
    </source>
</evidence>
<sequence>MAQTSMAGSGPNAQVQAKAKANNNSAVKDQLQSNNQNAAGNATINPRYSSSAPMDMASVAPPSSEGATDGTVSNGNGSAALNGSDNSSLKHDSGLALEWSAEEQSILEEALINHSSQMNNLVKYIKIAALLNEKTVRDVALRVRWMTKKENGKRRKDEVQTATKKTKDKKRLHRRQCLPATFFRGRQCRCIPLPSTTTTGSLIMLLEERQGSFLSRMLKSLLRSALILHP</sequence>
<evidence type="ECO:0000313" key="3">
    <source>
        <dbReference type="Proteomes" id="UP000006727"/>
    </source>
</evidence>
<name>A0A7I4AN95_PHYPA</name>
<feature type="compositionally biased region" description="Polar residues" evidence="1">
    <location>
        <begin position="30"/>
        <end position="52"/>
    </location>
</feature>
<reference evidence="2 3" key="2">
    <citation type="journal article" date="2018" name="Plant J.">
        <title>The Physcomitrella patens chromosome-scale assembly reveals moss genome structure and evolution.</title>
        <authorList>
            <person name="Lang D."/>
            <person name="Ullrich K.K."/>
            <person name="Murat F."/>
            <person name="Fuchs J."/>
            <person name="Jenkins J."/>
            <person name="Haas F.B."/>
            <person name="Piednoel M."/>
            <person name="Gundlach H."/>
            <person name="Van Bel M."/>
            <person name="Meyberg R."/>
            <person name="Vives C."/>
            <person name="Morata J."/>
            <person name="Symeonidi A."/>
            <person name="Hiss M."/>
            <person name="Muchero W."/>
            <person name="Kamisugi Y."/>
            <person name="Saleh O."/>
            <person name="Blanc G."/>
            <person name="Decker E.L."/>
            <person name="van Gessel N."/>
            <person name="Grimwood J."/>
            <person name="Hayes R.D."/>
            <person name="Graham S.W."/>
            <person name="Gunter L.E."/>
            <person name="McDaniel S.F."/>
            <person name="Hoernstein S.N.W."/>
            <person name="Larsson A."/>
            <person name="Li F.W."/>
            <person name="Perroud P.F."/>
            <person name="Phillips J."/>
            <person name="Ranjan P."/>
            <person name="Rokshar D.S."/>
            <person name="Rothfels C.J."/>
            <person name="Schneider L."/>
            <person name="Shu S."/>
            <person name="Stevenson D.W."/>
            <person name="Thummler F."/>
            <person name="Tillich M."/>
            <person name="Villarreal Aguilar J.C."/>
            <person name="Widiez T."/>
            <person name="Wong G.K."/>
            <person name="Wymore A."/>
            <person name="Zhang Y."/>
            <person name="Zimmer A.D."/>
            <person name="Quatrano R.S."/>
            <person name="Mayer K.F.X."/>
            <person name="Goodstein D."/>
            <person name="Casacuberta J.M."/>
            <person name="Vandepoele K."/>
            <person name="Reski R."/>
            <person name="Cuming A.C."/>
            <person name="Tuskan G.A."/>
            <person name="Maumus F."/>
            <person name="Salse J."/>
            <person name="Schmutz J."/>
            <person name="Rensing S.A."/>
        </authorList>
    </citation>
    <scope>NUCLEOTIDE SEQUENCE [LARGE SCALE GENOMIC DNA]</scope>
    <source>
        <strain evidence="2 3">cv. Gransden 2004</strain>
    </source>
</reference>
<evidence type="ECO:0000256" key="1">
    <source>
        <dbReference type="SAM" id="MobiDB-lite"/>
    </source>
</evidence>
<protein>
    <recommendedName>
        <fullName evidence="4">Myb-like domain-containing protein</fullName>
    </recommendedName>
</protein>
<dbReference type="CDD" id="cd00167">
    <property type="entry name" value="SANT"/>
    <property type="match status" value="1"/>
</dbReference>
<feature type="compositionally biased region" description="Polar residues" evidence="1">
    <location>
        <begin position="70"/>
        <end position="87"/>
    </location>
</feature>
<organism evidence="2 3">
    <name type="scientific">Physcomitrium patens</name>
    <name type="common">Spreading-leaved earth moss</name>
    <name type="synonym">Physcomitrella patens</name>
    <dbReference type="NCBI Taxonomy" id="3218"/>
    <lineage>
        <taxon>Eukaryota</taxon>
        <taxon>Viridiplantae</taxon>
        <taxon>Streptophyta</taxon>
        <taxon>Embryophyta</taxon>
        <taxon>Bryophyta</taxon>
        <taxon>Bryophytina</taxon>
        <taxon>Bryopsida</taxon>
        <taxon>Funariidae</taxon>
        <taxon>Funariales</taxon>
        <taxon>Funariaceae</taxon>
        <taxon>Physcomitrium</taxon>
    </lineage>
</organism>